<feature type="region of interest" description="Disordered" evidence="3">
    <location>
        <begin position="230"/>
        <end position="267"/>
    </location>
</feature>
<dbReference type="SUPFAM" id="SSF49764">
    <property type="entry name" value="HSP20-like chaperones"/>
    <property type="match status" value="2"/>
</dbReference>
<dbReference type="InterPro" id="IPR001436">
    <property type="entry name" value="Alpha-crystallin/sHSP_animal"/>
</dbReference>
<dbReference type="PROSITE" id="PS01031">
    <property type="entry name" value="SHSP"/>
    <property type="match status" value="1"/>
</dbReference>
<name>A0A817S7Z3_9BILA</name>
<protein>
    <recommendedName>
        <fullName evidence="4">SHSP domain-containing protein</fullName>
    </recommendedName>
</protein>
<evidence type="ECO:0000313" key="9">
    <source>
        <dbReference type="EMBL" id="CAF4646672.1"/>
    </source>
</evidence>
<dbReference type="GO" id="GO:0009408">
    <property type="term" value="P:response to heat"/>
    <property type="evidence" value="ECO:0007669"/>
    <property type="project" value="TreeGrafter"/>
</dbReference>
<sequence length="612" mass="68795">MSSQRYTETRTVREENRPGNNGYGIPINSRINVPIEYSADKPHEERVQELIRQRNTNVQWVNDSSTGAEKFRVTINIEGFHQNEVNMRVDGNKLVVYGEHIVNQNQSTEKKIIEKSYELPRDIDIHSPQVTYPTAITMQIDFPSRHSNVIIDDGRLSRKLVSDYDTSYRAPLGFSQEKSSSEYTSTRKIGGGSGVGGLVSGGYPRSPNPRIYSSYERLFDNATSGLDKTYSSDNYYSARKSQSPARRGLSDSTTDSFNTSTNPTYTYRVAGDDIQPRTTFASTSRGNNSNVIEKTFSETHRETHHRRSSPTTGVQSSHEVEHKRSGSPSLAKTLDDDRFRTNFAIGGSTIIPSKSLNEFERHRSGSTSISKTLDDDRFRTNLTIGGSSITPPKSLNEFERHRSDSTSIGKTLDDDRFRTNLTIGGGNIAPPRSLNEFERRRSNSTSISKTLDEDRFRTNLTIGGSSIAPPRSSRNVEVREYSRRVGGGTNNNDYNFINDQPSLFTQDFNSDAFYRSAFQPQVFTDDRGHNRVEMKLDVQNYEPNEIKVSVSGNDLIVRAEHNVERPPTSSTRSSFFKQITLPPNTDLGSISSQYRPDGKLHITATLPNEKLP</sequence>
<dbReference type="EMBL" id="CAJNYT010002981">
    <property type="protein sequence ID" value="CAF3513415.1"/>
    <property type="molecule type" value="Genomic_DNA"/>
</dbReference>
<dbReference type="Proteomes" id="UP000663851">
    <property type="component" value="Unassembled WGS sequence"/>
</dbReference>
<dbReference type="InterPro" id="IPR008978">
    <property type="entry name" value="HSP20-like_chaperone"/>
</dbReference>
<evidence type="ECO:0000256" key="2">
    <source>
        <dbReference type="RuleBase" id="RU003616"/>
    </source>
</evidence>
<feature type="region of interest" description="Disordered" evidence="3">
    <location>
        <begin position="297"/>
        <end position="334"/>
    </location>
</feature>
<dbReference type="OrthoDB" id="1431247at2759"/>
<dbReference type="EMBL" id="CAJNXB010000716">
    <property type="protein sequence ID" value="CAF3088248.1"/>
    <property type="molecule type" value="Genomic_DNA"/>
</dbReference>
<dbReference type="PANTHER" id="PTHR45640">
    <property type="entry name" value="HEAT SHOCK PROTEIN HSP-12.2-RELATED"/>
    <property type="match status" value="1"/>
</dbReference>
<comment type="caution">
    <text evidence="6">The sequence shown here is derived from an EMBL/GenBank/DDBJ whole genome shotgun (WGS) entry which is preliminary data.</text>
</comment>
<organism evidence="6 10">
    <name type="scientific">Rotaria socialis</name>
    <dbReference type="NCBI Taxonomy" id="392032"/>
    <lineage>
        <taxon>Eukaryota</taxon>
        <taxon>Metazoa</taxon>
        <taxon>Spiralia</taxon>
        <taxon>Gnathifera</taxon>
        <taxon>Rotifera</taxon>
        <taxon>Eurotatoria</taxon>
        <taxon>Bdelloidea</taxon>
        <taxon>Philodinida</taxon>
        <taxon>Philodinidae</taxon>
        <taxon>Rotaria</taxon>
    </lineage>
</organism>
<dbReference type="EMBL" id="CAJOBR010001944">
    <property type="protein sequence ID" value="CAF4646672.1"/>
    <property type="molecule type" value="Genomic_DNA"/>
</dbReference>
<dbReference type="Proteomes" id="UP000663848">
    <property type="component" value="Unassembled WGS sequence"/>
</dbReference>
<reference evidence="6" key="1">
    <citation type="submission" date="2021-02" db="EMBL/GenBank/DDBJ databases">
        <authorList>
            <person name="Nowell W R."/>
        </authorList>
    </citation>
    <scope>NUCLEOTIDE SEQUENCE</scope>
</reference>
<dbReference type="GO" id="GO:0042026">
    <property type="term" value="P:protein refolding"/>
    <property type="evidence" value="ECO:0007669"/>
    <property type="project" value="TreeGrafter"/>
</dbReference>
<accession>A0A817S7Z3</accession>
<dbReference type="Proteomes" id="UP000663833">
    <property type="component" value="Unassembled WGS sequence"/>
</dbReference>
<feature type="region of interest" description="Disordered" evidence="3">
    <location>
        <begin position="175"/>
        <end position="206"/>
    </location>
</feature>
<evidence type="ECO:0000256" key="3">
    <source>
        <dbReference type="SAM" id="MobiDB-lite"/>
    </source>
</evidence>
<evidence type="ECO:0000313" key="7">
    <source>
        <dbReference type="EMBL" id="CAF3513415.1"/>
    </source>
</evidence>
<comment type="similarity">
    <text evidence="1 2">Belongs to the small heat shock protein (HSP20) family.</text>
</comment>
<feature type="compositionally biased region" description="Polar residues" evidence="3">
    <location>
        <begin position="383"/>
        <end position="393"/>
    </location>
</feature>
<dbReference type="Pfam" id="PF00011">
    <property type="entry name" value="HSP20"/>
    <property type="match status" value="2"/>
</dbReference>
<dbReference type="EMBL" id="CAJNYD010000549">
    <property type="protein sequence ID" value="CAF3272090.1"/>
    <property type="molecule type" value="Genomic_DNA"/>
</dbReference>
<evidence type="ECO:0000313" key="5">
    <source>
        <dbReference type="EMBL" id="CAF3088248.1"/>
    </source>
</evidence>
<evidence type="ECO:0000259" key="4">
    <source>
        <dbReference type="PROSITE" id="PS01031"/>
    </source>
</evidence>
<dbReference type="GO" id="GO:0005737">
    <property type="term" value="C:cytoplasm"/>
    <property type="evidence" value="ECO:0007669"/>
    <property type="project" value="TreeGrafter"/>
</dbReference>
<evidence type="ECO:0000256" key="1">
    <source>
        <dbReference type="PROSITE-ProRule" id="PRU00285"/>
    </source>
</evidence>
<feature type="domain" description="SHSP" evidence="4">
    <location>
        <begin position="513"/>
        <end position="612"/>
    </location>
</feature>
<evidence type="ECO:0000313" key="8">
    <source>
        <dbReference type="EMBL" id="CAF4504002.1"/>
    </source>
</evidence>
<feature type="compositionally biased region" description="Basic and acidic residues" evidence="3">
    <location>
        <begin position="7"/>
        <end position="17"/>
    </location>
</feature>
<feature type="region of interest" description="Disordered" evidence="3">
    <location>
        <begin position="1"/>
        <end position="25"/>
    </location>
</feature>
<dbReference type="Gene3D" id="2.60.40.790">
    <property type="match status" value="2"/>
</dbReference>
<feature type="compositionally biased region" description="Low complexity" evidence="3">
    <location>
        <begin position="250"/>
        <end position="262"/>
    </location>
</feature>
<dbReference type="InterPro" id="IPR002068">
    <property type="entry name" value="A-crystallin/Hsp20_dom"/>
</dbReference>
<dbReference type="CDD" id="cd06526">
    <property type="entry name" value="metazoan_ACD"/>
    <property type="match status" value="1"/>
</dbReference>
<feature type="compositionally biased region" description="Polar residues" evidence="3">
    <location>
        <begin position="176"/>
        <end position="187"/>
    </location>
</feature>
<dbReference type="Proteomes" id="UP000663872">
    <property type="component" value="Unassembled WGS sequence"/>
</dbReference>
<dbReference type="GO" id="GO:0005634">
    <property type="term" value="C:nucleus"/>
    <property type="evidence" value="ECO:0007669"/>
    <property type="project" value="TreeGrafter"/>
</dbReference>
<feature type="compositionally biased region" description="Polar residues" evidence="3">
    <location>
        <begin position="230"/>
        <end position="244"/>
    </location>
</feature>
<feature type="compositionally biased region" description="Gly residues" evidence="3">
    <location>
        <begin position="189"/>
        <end position="200"/>
    </location>
</feature>
<evidence type="ECO:0000313" key="6">
    <source>
        <dbReference type="EMBL" id="CAF3272090.1"/>
    </source>
</evidence>
<dbReference type="Proteomes" id="UP000663825">
    <property type="component" value="Unassembled WGS sequence"/>
</dbReference>
<feature type="region of interest" description="Disordered" evidence="3">
    <location>
        <begin position="383"/>
        <end position="412"/>
    </location>
</feature>
<evidence type="ECO:0000313" key="10">
    <source>
        <dbReference type="Proteomes" id="UP000663833"/>
    </source>
</evidence>
<dbReference type="GO" id="GO:0051082">
    <property type="term" value="F:unfolded protein binding"/>
    <property type="evidence" value="ECO:0007669"/>
    <property type="project" value="TreeGrafter"/>
</dbReference>
<gene>
    <name evidence="7" type="ORF">GRG538_LOCUS18324</name>
    <name evidence="8" type="ORF">HFQ381_LOCUS27981</name>
    <name evidence="6" type="ORF">LUA448_LOCUS6017</name>
    <name evidence="9" type="ORF">QYT958_LOCUS14522</name>
    <name evidence="5" type="ORF">TIS948_LOCUS6175</name>
</gene>
<proteinExistence type="inferred from homology"/>
<dbReference type="EMBL" id="CAJOBO010003813">
    <property type="protein sequence ID" value="CAF4504002.1"/>
    <property type="molecule type" value="Genomic_DNA"/>
</dbReference>
<dbReference type="AlphaFoldDB" id="A0A817S7Z3"/>
<dbReference type="PANTHER" id="PTHR45640:SF26">
    <property type="entry name" value="RE23625P"/>
    <property type="match status" value="1"/>
</dbReference>